<keyword evidence="3" id="KW-1185">Reference proteome</keyword>
<reference evidence="4" key="1">
    <citation type="submission" date="2017-02" db="UniProtKB">
        <authorList>
            <consortium name="WormBaseParasite"/>
        </authorList>
    </citation>
    <scope>IDENTIFICATION</scope>
</reference>
<dbReference type="EMBL" id="UYRR01019301">
    <property type="protein sequence ID" value="VDK29897.1"/>
    <property type="molecule type" value="Genomic_DNA"/>
</dbReference>
<dbReference type="AlphaFoldDB" id="A0A0M3JJZ1"/>
<evidence type="ECO:0000256" key="1">
    <source>
        <dbReference type="SAM" id="MobiDB-lite"/>
    </source>
</evidence>
<gene>
    <name evidence="2" type="ORF">ASIM_LOCUS7719</name>
</gene>
<accession>A0A0M3JJZ1</accession>
<organism evidence="4">
    <name type="scientific">Anisakis simplex</name>
    <name type="common">Herring worm</name>
    <dbReference type="NCBI Taxonomy" id="6269"/>
    <lineage>
        <taxon>Eukaryota</taxon>
        <taxon>Metazoa</taxon>
        <taxon>Ecdysozoa</taxon>
        <taxon>Nematoda</taxon>
        <taxon>Chromadorea</taxon>
        <taxon>Rhabditida</taxon>
        <taxon>Spirurina</taxon>
        <taxon>Ascaridomorpha</taxon>
        <taxon>Ascaridoidea</taxon>
        <taxon>Anisakidae</taxon>
        <taxon>Anisakis</taxon>
        <taxon>Anisakis simplex complex</taxon>
    </lineage>
</organism>
<protein>
    <submittedName>
        <fullName evidence="4">KIF1B domain-containing protein</fullName>
    </submittedName>
</protein>
<feature type="compositionally biased region" description="Acidic residues" evidence="1">
    <location>
        <begin position="46"/>
        <end position="62"/>
    </location>
</feature>
<feature type="region of interest" description="Disordered" evidence="1">
    <location>
        <begin position="29"/>
        <end position="67"/>
    </location>
</feature>
<sequence>MEVSHFSSRFPYKVPPTFKDNHLHVMSIKETDESGSEAIDSNQRLDEEDDDDDEDETIEGDEDLRVPAGVRPEPITRFMKRVTLIADLHPLTRSLRLDGILETEFFTKKHDTLYRNSVFRLS</sequence>
<evidence type="ECO:0000313" key="4">
    <source>
        <dbReference type="WBParaSite" id="ASIM_0000796301-mRNA-1"/>
    </source>
</evidence>
<dbReference type="Proteomes" id="UP000267096">
    <property type="component" value="Unassembled WGS sequence"/>
</dbReference>
<dbReference type="WBParaSite" id="ASIM_0000796301-mRNA-1">
    <property type="protein sequence ID" value="ASIM_0000796301-mRNA-1"/>
    <property type="gene ID" value="ASIM_0000796301"/>
</dbReference>
<evidence type="ECO:0000313" key="2">
    <source>
        <dbReference type="EMBL" id="VDK29897.1"/>
    </source>
</evidence>
<evidence type="ECO:0000313" key="3">
    <source>
        <dbReference type="Proteomes" id="UP000267096"/>
    </source>
</evidence>
<reference evidence="2 3" key="2">
    <citation type="submission" date="2018-11" db="EMBL/GenBank/DDBJ databases">
        <authorList>
            <consortium name="Pathogen Informatics"/>
        </authorList>
    </citation>
    <scope>NUCLEOTIDE SEQUENCE [LARGE SCALE GENOMIC DNA]</scope>
</reference>
<proteinExistence type="predicted"/>
<name>A0A0M3JJZ1_ANISI</name>